<evidence type="ECO:0000256" key="1">
    <source>
        <dbReference type="ARBA" id="ARBA00004613"/>
    </source>
</evidence>
<evidence type="ECO:0000259" key="6">
    <source>
        <dbReference type="SMART" id="SM00198"/>
    </source>
</evidence>
<dbReference type="Pfam" id="PF00188">
    <property type="entry name" value="CAP"/>
    <property type="match status" value="1"/>
</dbReference>
<accession>A0ABM3JMK6</accession>
<comment type="subcellular location">
    <subcellularLocation>
        <location evidence="1">Secreted</location>
    </subcellularLocation>
</comment>
<dbReference type="CDD" id="cd05380">
    <property type="entry name" value="CAP_euk"/>
    <property type="match status" value="1"/>
</dbReference>
<keyword evidence="3" id="KW-0964">Secreted</keyword>
<dbReference type="InterPro" id="IPR035940">
    <property type="entry name" value="CAP_sf"/>
</dbReference>
<protein>
    <submittedName>
        <fullName evidence="8 9">Antigen 5 like allergen Cul n 1-like</fullName>
    </submittedName>
</protein>
<evidence type="ECO:0000313" key="7">
    <source>
        <dbReference type="Proteomes" id="UP001652620"/>
    </source>
</evidence>
<reference evidence="8 9" key="1">
    <citation type="submission" date="2025-05" db="UniProtKB">
        <authorList>
            <consortium name="RefSeq"/>
        </authorList>
    </citation>
    <scope>IDENTIFICATION</scope>
    <source>
        <tissue evidence="8 9">Adult</tissue>
    </source>
</reference>
<evidence type="ECO:0000256" key="4">
    <source>
        <dbReference type="ARBA" id="ARBA00022729"/>
    </source>
</evidence>
<dbReference type="RefSeq" id="XP_049310455.1">
    <property type="nucleotide sequence ID" value="XM_049454498.1"/>
</dbReference>
<dbReference type="Gene3D" id="3.40.33.10">
    <property type="entry name" value="CAP"/>
    <property type="match status" value="1"/>
</dbReference>
<name>A0ABM3JMK6_BACDO</name>
<dbReference type="PANTHER" id="PTHR10334">
    <property type="entry name" value="CYSTEINE-RICH SECRETORY PROTEIN-RELATED"/>
    <property type="match status" value="1"/>
</dbReference>
<organism evidence="7 9">
    <name type="scientific">Bactrocera dorsalis</name>
    <name type="common">Oriental fruit fly</name>
    <name type="synonym">Dacus dorsalis</name>
    <dbReference type="NCBI Taxonomy" id="27457"/>
    <lineage>
        <taxon>Eukaryota</taxon>
        <taxon>Metazoa</taxon>
        <taxon>Ecdysozoa</taxon>
        <taxon>Arthropoda</taxon>
        <taxon>Hexapoda</taxon>
        <taxon>Insecta</taxon>
        <taxon>Pterygota</taxon>
        <taxon>Neoptera</taxon>
        <taxon>Endopterygota</taxon>
        <taxon>Diptera</taxon>
        <taxon>Brachycera</taxon>
        <taxon>Muscomorpha</taxon>
        <taxon>Tephritoidea</taxon>
        <taxon>Tephritidae</taxon>
        <taxon>Bactrocera</taxon>
        <taxon>Bactrocera</taxon>
    </lineage>
</organism>
<dbReference type="InterPro" id="IPR001283">
    <property type="entry name" value="CRISP-related"/>
</dbReference>
<dbReference type="SMART" id="SM00198">
    <property type="entry name" value="SCP"/>
    <property type="match status" value="1"/>
</dbReference>
<dbReference type="Proteomes" id="UP001652620">
    <property type="component" value="Chromosome 4"/>
</dbReference>
<evidence type="ECO:0000256" key="3">
    <source>
        <dbReference type="ARBA" id="ARBA00022525"/>
    </source>
</evidence>
<dbReference type="InterPro" id="IPR034763">
    <property type="entry name" value="P14a_insect"/>
</dbReference>
<evidence type="ECO:0000313" key="9">
    <source>
        <dbReference type="RefSeq" id="XP_049310455.1"/>
    </source>
</evidence>
<sequence>MQLAFTLLVSLLIFLDSAHSTDYCNPDLCRQGTNIACNNDGQFSSSCINPRMVELTAAEKEALVNMHNEKRNTVAGGNTMLKPACRMATMEWDDELASMAAFNVKRCEIEHDDCRNTDTFRHSGQNIAWMNFYGAPNVTIMSKRAIDLWYNEIMDTDQAIIDKYPRNYDGNGIGQFTVMVIDRNIRVGCASIIYRQEDDDFDGFLLTCNYATTNVVNFRIYKSCSEPAVKCETGKNPDFPNLCSTSETYDLNKFV</sequence>
<dbReference type="GeneID" id="105224302"/>
<keyword evidence="4 5" id="KW-0732">Signal</keyword>
<keyword evidence="7" id="KW-1185">Reference proteome</keyword>
<evidence type="ECO:0000256" key="5">
    <source>
        <dbReference type="SAM" id="SignalP"/>
    </source>
</evidence>
<feature type="domain" description="SCP" evidence="6">
    <location>
        <begin position="58"/>
        <end position="217"/>
    </location>
</feature>
<dbReference type="RefSeq" id="XP_049310454.1">
    <property type="nucleotide sequence ID" value="XM_049454497.1"/>
</dbReference>
<feature type="chain" id="PRO_5045024753" evidence="5">
    <location>
        <begin position="21"/>
        <end position="255"/>
    </location>
</feature>
<proteinExistence type="inferred from homology"/>
<comment type="similarity">
    <text evidence="2">Belongs to the CRISP family.</text>
</comment>
<dbReference type="PIRSF" id="PIRSF038921">
    <property type="entry name" value="P14a"/>
    <property type="match status" value="1"/>
</dbReference>
<gene>
    <name evidence="8 9" type="primary">LOC105224302</name>
</gene>
<dbReference type="SUPFAM" id="SSF55797">
    <property type="entry name" value="PR-1-like"/>
    <property type="match status" value="1"/>
</dbReference>
<dbReference type="InterPro" id="IPR014044">
    <property type="entry name" value="CAP_dom"/>
</dbReference>
<feature type="signal peptide" evidence="5">
    <location>
        <begin position="1"/>
        <end position="20"/>
    </location>
</feature>
<evidence type="ECO:0000256" key="2">
    <source>
        <dbReference type="ARBA" id="ARBA00009923"/>
    </source>
</evidence>
<evidence type="ECO:0000313" key="8">
    <source>
        <dbReference type="RefSeq" id="XP_049310454.1"/>
    </source>
</evidence>